<protein>
    <submittedName>
        <fullName evidence="2">Putative serine/threonine-protein kinase-like protein CCR3</fullName>
        <ecNumber evidence="2">2.7.1.-</ecNumber>
    </submittedName>
</protein>
<name>A0A0B2P9W5_GLYSO</name>
<dbReference type="SUPFAM" id="SSF56112">
    <property type="entry name" value="Protein kinase-like (PK-like)"/>
    <property type="match status" value="1"/>
</dbReference>
<dbReference type="PROSITE" id="PS50011">
    <property type="entry name" value="PROTEIN_KINASE_DOM"/>
    <property type="match status" value="1"/>
</dbReference>
<dbReference type="PANTHER" id="PTHR46146">
    <property type="entry name" value="SERINE/THREONINE-PROTEIN KINASE-LIKE PROTEIN CCR4"/>
    <property type="match status" value="1"/>
</dbReference>
<keyword evidence="2" id="KW-0808">Transferase</keyword>
<sequence length="211" mass="23081">MKNGSLYDHLHVNNNVDNGSSVLNSWKMRIKIALDSSRGIEYLHIYNTIPHIHQDIKSSNILLDASPLGQQEYLILGRRPRHRDPVGSIGYIDPEHCDGLNVLTAKNDVYGFGVVIIELLTVKRAILKDAKDGITPLLSVVDLAVPAILALDLVKILDPKVSPPDPDEALAVELVAYSAVHCVSLEGKNIPTMADIVLNLERALAICNNSI</sequence>
<accession>A0A0B2P9W5</accession>
<evidence type="ECO:0000259" key="1">
    <source>
        <dbReference type="PROSITE" id="PS50011"/>
    </source>
</evidence>
<gene>
    <name evidence="2" type="ORF">glysoja_042233</name>
</gene>
<reference evidence="2" key="1">
    <citation type="submission" date="2014-07" db="EMBL/GenBank/DDBJ databases">
        <title>Identification of a novel salt tolerance gene in wild soybean by whole-genome sequencing.</title>
        <authorList>
            <person name="Lam H.-M."/>
            <person name="Qi X."/>
            <person name="Li M.-W."/>
            <person name="Liu X."/>
            <person name="Xie M."/>
            <person name="Ni M."/>
            <person name="Xu X."/>
        </authorList>
    </citation>
    <scope>NUCLEOTIDE SEQUENCE [LARGE SCALE GENOMIC DNA]</scope>
    <source>
        <tissue evidence="2">Root</tissue>
    </source>
</reference>
<dbReference type="GO" id="GO:0004672">
    <property type="term" value="F:protein kinase activity"/>
    <property type="evidence" value="ECO:0007669"/>
    <property type="project" value="InterPro"/>
</dbReference>
<dbReference type="EC" id="2.7.1.-" evidence="2"/>
<dbReference type="Proteomes" id="UP000053555">
    <property type="component" value="Unassembled WGS sequence"/>
</dbReference>
<dbReference type="GO" id="GO:0005524">
    <property type="term" value="F:ATP binding"/>
    <property type="evidence" value="ECO:0007669"/>
    <property type="project" value="InterPro"/>
</dbReference>
<proteinExistence type="predicted"/>
<evidence type="ECO:0000313" key="2">
    <source>
        <dbReference type="EMBL" id="KHN04407.1"/>
    </source>
</evidence>
<dbReference type="Pfam" id="PF00069">
    <property type="entry name" value="Pkinase"/>
    <property type="match status" value="1"/>
</dbReference>
<dbReference type="AlphaFoldDB" id="A0A0B2P9W5"/>
<dbReference type="Gene3D" id="1.10.510.10">
    <property type="entry name" value="Transferase(Phosphotransferase) domain 1"/>
    <property type="match status" value="1"/>
</dbReference>
<dbReference type="InterPro" id="IPR011009">
    <property type="entry name" value="Kinase-like_dom_sf"/>
</dbReference>
<dbReference type="InterPro" id="IPR000719">
    <property type="entry name" value="Prot_kinase_dom"/>
</dbReference>
<keyword evidence="2" id="KW-0418">Kinase</keyword>
<dbReference type="PANTHER" id="PTHR46146:SF14">
    <property type="entry name" value="SERINE_THREONINE-KINASE CCR4-LIKE PROTEIN"/>
    <property type="match status" value="1"/>
</dbReference>
<feature type="domain" description="Protein kinase" evidence="1">
    <location>
        <begin position="1"/>
        <end position="180"/>
    </location>
</feature>
<dbReference type="EMBL" id="KN669260">
    <property type="protein sequence ID" value="KHN04407.1"/>
    <property type="molecule type" value="Genomic_DNA"/>
</dbReference>
<organism evidence="2">
    <name type="scientific">Glycine soja</name>
    <name type="common">Wild soybean</name>
    <dbReference type="NCBI Taxonomy" id="3848"/>
    <lineage>
        <taxon>Eukaryota</taxon>
        <taxon>Viridiplantae</taxon>
        <taxon>Streptophyta</taxon>
        <taxon>Embryophyta</taxon>
        <taxon>Tracheophyta</taxon>
        <taxon>Spermatophyta</taxon>
        <taxon>Magnoliopsida</taxon>
        <taxon>eudicotyledons</taxon>
        <taxon>Gunneridae</taxon>
        <taxon>Pentapetalae</taxon>
        <taxon>rosids</taxon>
        <taxon>fabids</taxon>
        <taxon>Fabales</taxon>
        <taxon>Fabaceae</taxon>
        <taxon>Papilionoideae</taxon>
        <taxon>50 kb inversion clade</taxon>
        <taxon>NPAAA clade</taxon>
        <taxon>indigoferoid/millettioid clade</taxon>
        <taxon>Phaseoleae</taxon>
        <taxon>Glycine</taxon>
        <taxon>Glycine subgen. Soja</taxon>
    </lineage>
</organism>